<dbReference type="SUPFAM" id="SSF55811">
    <property type="entry name" value="Nudix"/>
    <property type="match status" value="1"/>
</dbReference>
<reference evidence="6 7" key="1">
    <citation type="journal article" date="2017" name="Nature">
        <title>Atmospheric trace gases support primary production in Antarctic desert surface soil.</title>
        <authorList>
            <person name="Ji M."/>
            <person name="Greening C."/>
            <person name="Vanwonterghem I."/>
            <person name="Carere C.R."/>
            <person name="Bay S.K."/>
            <person name="Steen J.A."/>
            <person name="Montgomery K."/>
            <person name="Lines T."/>
            <person name="Beardall J."/>
            <person name="van Dorst J."/>
            <person name="Snape I."/>
            <person name="Stott M.B."/>
            <person name="Hugenholtz P."/>
            <person name="Ferrari B.C."/>
        </authorList>
    </citation>
    <scope>NUCLEOTIDE SEQUENCE [LARGE SCALE GENOMIC DNA]</scope>
    <source>
        <strain evidence="6">RRmetagenome_bin12</strain>
    </source>
</reference>
<comment type="caution">
    <text evidence="6">The sequence shown here is derived from an EMBL/GenBank/DDBJ whole genome shotgun (WGS) entry which is preliminary data.</text>
</comment>
<sequence length="173" mass="18806">MRRRSVYEGRLLHVFEDAVRLPHGGEARREIVEHVGAVTVVATDDEDRVVLVRQWRHATGRALWELPAGTREPGEDPAATARRELTEETGYGAREWRQLGHGPVSPGYSSEEIWFFEARGLVAGESTPDVDELLDVGLFDAAQLTGMARAGEVDLKTLAGLALAGVALDHAGG</sequence>
<dbReference type="EMBL" id="QHBU01000275">
    <property type="protein sequence ID" value="PZR77972.1"/>
    <property type="molecule type" value="Genomic_DNA"/>
</dbReference>
<dbReference type="GO" id="GO:0005829">
    <property type="term" value="C:cytosol"/>
    <property type="evidence" value="ECO:0007669"/>
    <property type="project" value="TreeGrafter"/>
</dbReference>
<reference evidence="5 8" key="3">
    <citation type="submission" date="2020-10" db="EMBL/GenBank/DDBJ databases">
        <title>Ca. Dormibacterota MAGs.</title>
        <authorList>
            <person name="Montgomery K."/>
        </authorList>
    </citation>
    <scope>NUCLEOTIDE SEQUENCE [LARGE SCALE GENOMIC DNA]</scope>
    <source>
        <strain evidence="5">SC8812_S17_18</strain>
    </source>
</reference>
<dbReference type="GO" id="GO:0019693">
    <property type="term" value="P:ribose phosphate metabolic process"/>
    <property type="evidence" value="ECO:0007669"/>
    <property type="project" value="TreeGrafter"/>
</dbReference>
<dbReference type="PROSITE" id="PS00893">
    <property type="entry name" value="NUDIX_BOX"/>
    <property type="match status" value="1"/>
</dbReference>
<dbReference type="InterPro" id="IPR000086">
    <property type="entry name" value="NUDIX_hydrolase_dom"/>
</dbReference>
<gene>
    <name evidence="6" type="ORF">DLM65_14340</name>
    <name evidence="5" type="ORF">JF886_01390</name>
</gene>
<evidence type="ECO:0000259" key="4">
    <source>
        <dbReference type="PROSITE" id="PS51462"/>
    </source>
</evidence>
<dbReference type="InterPro" id="IPR020476">
    <property type="entry name" value="Nudix_hydrolase"/>
</dbReference>
<dbReference type="PANTHER" id="PTHR11839:SF18">
    <property type="entry name" value="NUDIX HYDROLASE DOMAIN-CONTAINING PROTEIN"/>
    <property type="match status" value="1"/>
</dbReference>
<dbReference type="PROSITE" id="PS51462">
    <property type="entry name" value="NUDIX"/>
    <property type="match status" value="1"/>
</dbReference>
<dbReference type="InterPro" id="IPR015797">
    <property type="entry name" value="NUDIX_hydrolase-like_dom_sf"/>
</dbReference>
<dbReference type="AlphaFoldDB" id="A0A2W5YYH2"/>
<accession>A0A2W5YYH2</accession>
<dbReference type="GO" id="GO:0006753">
    <property type="term" value="P:nucleoside phosphate metabolic process"/>
    <property type="evidence" value="ECO:0007669"/>
    <property type="project" value="TreeGrafter"/>
</dbReference>
<evidence type="ECO:0000313" key="5">
    <source>
        <dbReference type="EMBL" id="MBJ7593509.1"/>
    </source>
</evidence>
<reference evidence="6" key="2">
    <citation type="submission" date="2018-05" db="EMBL/GenBank/DDBJ databases">
        <authorList>
            <person name="Ferrari B."/>
        </authorList>
    </citation>
    <scope>NUCLEOTIDE SEQUENCE</scope>
    <source>
        <strain evidence="6">RRmetagenome_bin12</strain>
    </source>
</reference>
<proteinExistence type="inferred from homology"/>
<dbReference type="PANTHER" id="PTHR11839">
    <property type="entry name" value="UDP/ADP-SUGAR PYROPHOSPHATASE"/>
    <property type="match status" value="1"/>
</dbReference>
<evidence type="ECO:0000256" key="3">
    <source>
        <dbReference type="RuleBase" id="RU003476"/>
    </source>
</evidence>
<comment type="cofactor">
    <cofactor evidence="1">
        <name>Mg(2+)</name>
        <dbReference type="ChEBI" id="CHEBI:18420"/>
    </cofactor>
</comment>
<evidence type="ECO:0000256" key="2">
    <source>
        <dbReference type="ARBA" id="ARBA00022801"/>
    </source>
</evidence>
<evidence type="ECO:0000313" key="6">
    <source>
        <dbReference type="EMBL" id="PZR77972.1"/>
    </source>
</evidence>
<dbReference type="GO" id="GO:0016462">
    <property type="term" value="F:pyrophosphatase activity"/>
    <property type="evidence" value="ECO:0007669"/>
    <property type="project" value="UniProtKB-ARBA"/>
</dbReference>
<feature type="domain" description="Nudix hydrolase" evidence="4">
    <location>
        <begin position="32"/>
        <end position="161"/>
    </location>
</feature>
<dbReference type="Proteomes" id="UP000606991">
    <property type="component" value="Unassembled WGS sequence"/>
</dbReference>
<dbReference type="Gene3D" id="3.90.79.10">
    <property type="entry name" value="Nucleoside Triphosphate Pyrophosphohydrolase"/>
    <property type="match status" value="1"/>
</dbReference>
<protein>
    <submittedName>
        <fullName evidence="5">NUDIX hydrolase</fullName>
    </submittedName>
</protein>
<evidence type="ECO:0000256" key="1">
    <source>
        <dbReference type="ARBA" id="ARBA00001946"/>
    </source>
</evidence>
<keyword evidence="2 3" id="KW-0378">Hydrolase</keyword>
<accession>A0A934N4R5</accession>
<name>A0A2W5YYH2_9BACT</name>
<evidence type="ECO:0000313" key="8">
    <source>
        <dbReference type="Proteomes" id="UP000606991"/>
    </source>
</evidence>
<comment type="similarity">
    <text evidence="3">Belongs to the Nudix hydrolase family.</text>
</comment>
<evidence type="ECO:0000313" key="7">
    <source>
        <dbReference type="Proteomes" id="UP000248724"/>
    </source>
</evidence>
<dbReference type="InterPro" id="IPR020084">
    <property type="entry name" value="NUDIX_hydrolase_CS"/>
</dbReference>
<dbReference type="EMBL" id="JAEKNS010000020">
    <property type="protein sequence ID" value="MBJ7593509.1"/>
    <property type="molecule type" value="Genomic_DNA"/>
</dbReference>
<organism evidence="6 7">
    <name type="scientific">Candidatus Aeolococcus gillhamiae</name>
    <dbReference type="NCBI Taxonomy" id="3127015"/>
    <lineage>
        <taxon>Bacteria</taxon>
        <taxon>Bacillati</taxon>
        <taxon>Candidatus Dormiibacterota</taxon>
        <taxon>Candidatus Dormibacteria</taxon>
        <taxon>Candidatus Aeolococcales</taxon>
        <taxon>Candidatus Aeolococcaceae</taxon>
        <taxon>Candidatus Aeolococcus</taxon>
    </lineage>
</organism>
<dbReference type="Proteomes" id="UP000248724">
    <property type="component" value="Unassembled WGS sequence"/>
</dbReference>
<dbReference type="PRINTS" id="PR00502">
    <property type="entry name" value="NUDIXFAMILY"/>
</dbReference>
<dbReference type="Pfam" id="PF00293">
    <property type="entry name" value="NUDIX"/>
    <property type="match status" value="1"/>
</dbReference>